<feature type="compositionally biased region" description="Basic and acidic residues" evidence="4">
    <location>
        <begin position="959"/>
        <end position="968"/>
    </location>
</feature>
<dbReference type="InterPro" id="IPR001680">
    <property type="entry name" value="WD40_rpt"/>
</dbReference>
<reference evidence="6" key="1">
    <citation type="journal article" date="2021" name="Nat. Commun.">
        <title>Genetic determinants of endophytism in the Arabidopsis root mycobiome.</title>
        <authorList>
            <person name="Mesny F."/>
            <person name="Miyauchi S."/>
            <person name="Thiergart T."/>
            <person name="Pickel B."/>
            <person name="Atanasova L."/>
            <person name="Karlsson M."/>
            <person name="Huettel B."/>
            <person name="Barry K.W."/>
            <person name="Haridas S."/>
            <person name="Chen C."/>
            <person name="Bauer D."/>
            <person name="Andreopoulos W."/>
            <person name="Pangilinan J."/>
            <person name="LaButti K."/>
            <person name="Riley R."/>
            <person name="Lipzen A."/>
            <person name="Clum A."/>
            <person name="Drula E."/>
            <person name="Henrissat B."/>
            <person name="Kohler A."/>
            <person name="Grigoriev I.V."/>
            <person name="Martin F.M."/>
            <person name="Hacquard S."/>
        </authorList>
    </citation>
    <scope>NUCLEOTIDE SEQUENCE</scope>
    <source>
        <strain evidence="6">FSSC 5 MPI-SDFR-AT-0091</strain>
    </source>
</reference>
<feature type="compositionally biased region" description="Acidic residues" evidence="4">
    <location>
        <begin position="1624"/>
        <end position="1636"/>
    </location>
</feature>
<feature type="compositionally biased region" description="Pro residues" evidence="4">
    <location>
        <begin position="1611"/>
        <end position="1621"/>
    </location>
</feature>
<dbReference type="GO" id="GO:0005783">
    <property type="term" value="C:endoplasmic reticulum"/>
    <property type="evidence" value="ECO:0007669"/>
    <property type="project" value="TreeGrafter"/>
</dbReference>
<dbReference type="InterPro" id="IPR000873">
    <property type="entry name" value="AMP-dep_synth/lig_dom"/>
</dbReference>
<evidence type="ECO:0000256" key="2">
    <source>
        <dbReference type="ARBA" id="ARBA00022840"/>
    </source>
</evidence>
<dbReference type="Gene3D" id="2.130.10.10">
    <property type="entry name" value="YVTN repeat-like/Quinoprotein amine dehydrogenase"/>
    <property type="match status" value="1"/>
</dbReference>
<dbReference type="Gene3D" id="3.40.50.12780">
    <property type="entry name" value="N-terminal domain of ligase-like"/>
    <property type="match status" value="1"/>
</dbReference>
<feature type="region of interest" description="Disordered" evidence="4">
    <location>
        <begin position="1593"/>
        <end position="1636"/>
    </location>
</feature>
<evidence type="ECO:0000313" key="7">
    <source>
        <dbReference type="Proteomes" id="UP000736672"/>
    </source>
</evidence>
<keyword evidence="3" id="KW-0853">WD repeat</keyword>
<dbReference type="SMART" id="SM00320">
    <property type="entry name" value="WD40"/>
    <property type="match status" value="6"/>
</dbReference>
<gene>
    <name evidence="6" type="ORF">B0J15DRAFT_467313</name>
</gene>
<feature type="region of interest" description="Disordered" evidence="4">
    <location>
        <begin position="1201"/>
        <end position="1221"/>
    </location>
</feature>
<feature type="domain" description="AMP-dependent synthetase/ligase" evidence="5">
    <location>
        <begin position="67"/>
        <end position="531"/>
    </location>
</feature>
<dbReference type="InterPro" id="IPR015943">
    <property type="entry name" value="WD40/YVTN_repeat-like_dom_sf"/>
</dbReference>
<dbReference type="GO" id="GO:0016020">
    <property type="term" value="C:membrane"/>
    <property type="evidence" value="ECO:0007669"/>
    <property type="project" value="TreeGrafter"/>
</dbReference>
<feature type="region of interest" description="Disordered" evidence="4">
    <location>
        <begin position="783"/>
        <end position="803"/>
    </location>
</feature>
<evidence type="ECO:0000259" key="5">
    <source>
        <dbReference type="Pfam" id="PF00501"/>
    </source>
</evidence>
<dbReference type="GO" id="GO:0005524">
    <property type="term" value="F:ATP binding"/>
    <property type="evidence" value="ECO:0007669"/>
    <property type="project" value="UniProtKB-KW"/>
</dbReference>
<keyword evidence="2" id="KW-0067">ATP-binding</keyword>
<evidence type="ECO:0000256" key="3">
    <source>
        <dbReference type="PROSITE-ProRule" id="PRU00221"/>
    </source>
</evidence>
<dbReference type="OrthoDB" id="10248252at2759"/>
<feature type="compositionally biased region" description="Basic and acidic residues" evidence="4">
    <location>
        <begin position="788"/>
        <end position="803"/>
    </location>
</feature>
<protein>
    <recommendedName>
        <fullName evidence="5">AMP-dependent synthetase/ligase domain-containing protein</fullName>
    </recommendedName>
</protein>
<evidence type="ECO:0000256" key="1">
    <source>
        <dbReference type="ARBA" id="ARBA00022741"/>
    </source>
</evidence>
<dbReference type="PANTHER" id="PTHR43272">
    <property type="entry name" value="LONG-CHAIN-FATTY-ACID--COA LIGASE"/>
    <property type="match status" value="1"/>
</dbReference>
<comment type="caution">
    <text evidence="6">The sequence shown here is derived from an EMBL/GenBank/DDBJ whole genome shotgun (WGS) entry which is preliminary data.</text>
</comment>
<accession>A0A9P9H513</accession>
<organism evidence="6 7">
    <name type="scientific">Fusarium solani</name>
    <name type="common">Filamentous fungus</name>
    <dbReference type="NCBI Taxonomy" id="169388"/>
    <lineage>
        <taxon>Eukaryota</taxon>
        <taxon>Fungi</taxon>
        <taxon>Dikarya</taxon>
        <taxon>Ascomycota</taxon>
        <taxon>Pezizomycotina</taxon>
        <taxon>Sordariomycetes</taxon>
        <taxon>Hypocreomycetidae</taxon>
        <taxon>Hypocreales</taxon>
        <taxon>Nectriaceae</taxon>
        <taxon>Fusarium</taxon>
        <taxon>Fusarium solani species complex</taxon>
    </lineage>
</organism>
<keyword evidence="1" id="KW-0547">Nucleotide-binding</keyword>
<feature type="compositionally biased region" description="Pro residues" evidence="4">
    <location>
        <begin position="937"/>
        <end position="946"/>
    </location>
</feature>
<dbReference type="InterPro" id="IPR042099">
    <property type="entry name" value="ANL_N_sf"/>
</dbReference>
<proteinExistence type="predicted"/>
<evidence type="ECO:0000313" key="6">
    <source>
        <dbReference type="EMBL" id="KAH7250433.1"/>
    </source>
</evidence>
<dbReference type="Proteomes" id="UP000736672">
    <property type="component" value="Unassembled WGS sequence"/>
</dbReference>
<feature type="compositionally biased region" description="Basic residues" evidence="4">
    <location>
        <begin position="1708"/>
        <end position="1717"/>
    </location>
</feature>
<keyword evidence="7" id="KW-1185">Reference proteome</keyword>
<dbReference type="SUPFAM" id="SSF50978">
    <property type="entry name" value="WD40 repeat-like"/>
    <property type="match status" value="1"/>
</dbReference>
<dbReference type="InterPro" id="IPR036322">
    <property type="entry name" value="WD40_repeat_dom_sf"/>
</dbReference>
<dbReference type="EMBL" id="JAGTJS010000012">
    <property type="protein sequence ID" value="KAH7250433.1"/>
    <property type="molecule type" value="Genomic_DNA"/>
</dbReference>
<feature type="region of interest" description="Disordered" evidence="4">
    <location>
        <begin position="1"/>
        <end position="37"/>
    </location>
</feature>
<feature type="region of interest" description="Disordered" evidence="4">
    <location>
        <begin position="1698"/>
        <end position="1737"/>
    </location>
</feature>
<dbReference type="Pfam" id="PF00400">
    <property type="entry name" value="WD40"/>
    <property type="match status" value="1"/>
</dbReference>
<dbReference type="InterPro" id="IPR020845">
    <property type="entry name" value="AMP-binding_CS"/>
</dbReference>
<sequence>MAPQTEKDYAALYKKLSTPPPPGSPYGLPIPGSERPNRSPVYRHWAVRDGPLITTLEPEVHSTHDVFERSARKWPNANCLGTRHWNPASQKWEDKYDWLSYAQVDARRKNFGAGIVEIHKAINYPADKYGVALWSQNRAEWQITGKTSPPRAPRHGPSCAYLGLVSQSLYSVSLYETLGPDTTEYIINHAEVACVVCSLPHIPVLLKMSPRLPGLKLIVSLDPLDHGELASHTKAAVLNEIASHHGIQIFSMAQVEEIGARSGLAPRGPVPDDVCTINYTSGTTGNPKGVLITHKNAVAAIAGGRTNGNVGPGPKDVHMSYLPLAHIYGRLIDQIAFAEGSAVGFFRGDILGLVDDMKILQPTGFISVPRLFNRFNSAIRTATIEADGVRGALSRRVINTKKANMRAAPGKASNSHFLYDRIWTPKVKAAVGLQKVHSMVSGSAQLDPDVQEFLRAAFGNHFAQGFGMTETYAVGTIQARGDFTLGNIGGPMCCVEVCLESVPEFDYTVDDKPNPRGELLLRGPVIFREYYKNEEETTKTLDPDGWFHSGDIAEVDKMGRFKIIDRKKNVLKLAQGEYISPERIENVYMGSTNLITMAYVHGDGTQSSLVGIFGIDVENFAPFASKILQETISPSEVAALREAANNPKVKAKFLKLLDDIGRKHKFNSFEKVRNVHLEIDPFTIDNGLFTPTLKLKRPQTAKAFRDHLDRLYEELNAQESTGKSKLLIPIDNESLPGNLATSAKRGDVLSGFFPMSFGLTATVTRPFNDGGGRPPVVPLPLLTTIPPPRDEPPQKRRRVDHSETRWRPVKDCLNQQVVPHVSRAIGTLSASVYRVNDIAIGVQRGRGQGMWTLTELTGSNFFRTRWDETGGYLLPQDEAWLGAQARDCVKRLAATGVGVTKVEATERVANELKEYHHQPTLSNTKPATISTAIPKPLAVPTPPTKPSTPFENLESPPYKPRERREPKPKNRFYQLDARPYRTASDRKAIEEGTKKPVRVNRTVISQPTAYHVDFTAEEVAEIAKCLSVYETIPVPATYEALARRCMKYNIPTLVGNSIKGRSIEDIRNFCSDLLAGQATSPNDLRVLSLSEGPSKQQAQTKRTSQLSSLLLARELYGNKGFHRTRRYVNFQNEFKTLREDEFEVVAEFTNCAGDITTGAWVSNNSFLCGTTAHSDTHNQQYNKPGNLLLCSTSKGTLRAFPDHRIPRPHVEKGENSTEAMRRSQDPWLYSSVVSSDYDQLNDLAYTSSFDKTVKVWKVDPNGEDMEAIATWQHTGNVNFVAAAKDGSGRVATAADSPTDAVRVYTVNKNNIADSPYQTFSCSRTDADGSDKWAYFPATMQWGRAPGTQHLLLVGYSPRSRSGDDHDIPEEKRNSGEITLWNAEEGRRIPVMTASTANVFEVAWHPNLQRFIIATTPTGLNVVGHKIRTQVHVFQRDRERADGGYGQFQALDCYASDINELTIMPNSVAHAYVTAACTDGKVYVWDTAQGDKPIHTLRHGKPIEEYYGDREKEDTGVKFTAWGSSPDRFYTGSSDGVIKVWNVRKGKKPFVRDILTAPGPIAYGGFSPDNSKLAIGDATGRIFVLSVDERDTPESHFMTLPGTDRRIRRPKPLIPHPEPDPPSADSDDDAVSDSDFSDCDIGTYTRRTYLDTKQLSITNNPVIGAVQGPDYASTGFFRRDAHLDGDPSLPLLADFERQQQDSEAASLGGRRRSVRRVKQPGPPNERLQTVHTQNQSRDLDIGQLPSEEMDELVKAGALLTVEEDWGFRYEEMPDGPLGV</sequence>
<dbReference type="SUPFAM" id="SSF56801">
    <property type="entry name" value="Acetyl-CoA synthetase-like"/>
    <property type="match status" value="1"/>
</dbReference>
<evidence type="ECO:0000256" key="4">
    <source>
        <dbReference type="SAM" id="MobiDB-lite"/>
    </source>
</evidence>
<dbReference type="Pfam" id="PF00501">
    <property type="entry name" value="AMP-binding"/>
    <property type="match status" value="1"/>
</dbReference>
<dbReference type="GO" id="GO:0004467">
    <property type="term" value="F:long-chain fatty acid-CoA ligase activity"/>
    <property type="evidence" value="ECO:0007669"/>
    <property type="project" value="TreeGrafter"/>
</dbReference>
<name>A0A9P9H513_FUSSL</name>
<dbReference type="PROSITE" id="PS00455">
    <property type="entry name" value="AMP_BINDING"/>
    <property type="match status" value="1"/>
</dbReference>
<feature type="region of interest" description="Disordered" evidence="4">
    <location>
        <begin position="933"/>
        <end position="970"/>
    </location>
</feature>
<feature type="repeat" description="WD" evidence="3">
    <location>
        <begin position="1509"/>
        <end position="1550"/>
    </location>
</feature>
<dbReference type="PROSITE" id="PS50082">
    <property type="entry name" value="WD_REPEATS_2"/>
    <property type="match status" value="1"/>
</dbReference>
<feature type="compositionally biased region" description="Polar residues" evidence="4">
    <location>
        <begin position="1725"/>
        <end position="1735"/>
    </location>
</feature>
<dbReference type="PANTHER" id="PTHR43272:SF33">
    <property type="entry name" value="AMP-BINDING DOMAIN-CONTAINING PROTEIN-RELATED"/>
    <property type="match status" value="1"/>
</dbReference>